<organism evidence="2 3">
    <name type="scientific">Salix udensis</name>
    <dbReference type="NCBI Taxonomy" id="889485"/>
    <lineage>
        <taxon>Eukaryota</taxon>
        <taxon>Viridiplantae</taxon>
        <taxon>Streptophyta</taxon>
        <taxon>Embryophyta</taxon>
        <taxon>Tracheophyta</taxon>
        <taxon>Spermatophyta</taxon>
        <taxon>Magnoliopsida</taxon>
        <taxon>eudicotyledons</taxon>
        <taxon>Gunneridae</taxon>
        <taxon>Pentapetalae</taxon>
        <taxon>rosids</taxon>
        <taxon>fabids</taxon>
        <taxon>Malpighiales</taxon>
        <taxon>Salicaceae</taxon>
        <taxon>Saliceae</taxon>
        <taxon>Salix</taxon>
    </lineage>
</organism>
<sequence>MRSWWGKSSSKEEKKKSNKESFIYTINRKLKITSEEKSNNRSGRIPETLPQAQPLPLPGVPQTKIGRSDSGIGASVKPGLNGGGKQLHLLPLPRPGHVLNRLDQADTVGDIATASVSSDSSIDSDDLSDSRVPSPLTSDYENGNRTAVNSPPSVMRQDQSPIINRKNSRETPKHATLPVNNQTLSTPPKRAIFSSQVQNLQIPHRVAFFSAPDSSMSSPSRSPMRAFGTEQVINNGFWAGKTYSDIGLLGSGQCSSPGSGYNSGYNSGSELNRWRYVRTASLAKQ</sequence>
<feature type="region of interest" description="Disordered" evidence="1">
    <location>
        <begin position="1"/>
        <end position="20"/>
    </location>
</feature>
<dbReference type="EMBL" id="JAPFFJ010000012">
    <property type="protein sequence ID" value="KAJ6415172.1"/>
    <property type="molecule type" value="Genomic_DNA"/>
</dbReference>
<evidence type="ECO:0000313" key="2">
    <source>
        <dbReference type="EMBL" id="KAJ6415172.1"/>
    </source>
</evidence>
<gene>
    <name evidence="2" type="ORF">OIU84_004043</name>
</gene>
<comment type="caution">
    <text evidence="2">The sequence shown here is derived from an EMBL/GenBank/DDBJ whole genome shotgun (WGS) entry which is preliminary data.</text>
</comment>
<dbReference type="Proteomes" id="UP001162972">
    <property type="component" value="Chromosome 3"/>
</dbReference>
<feature type="region of interest" description="Disordered" evidence="1">
    <location>
        <begin position="115"/>
        <end position="186"/>
    </location>
</feature>
<protein>
    <submittedName>
        <fullName evidence="2">Uncharacterized protein</fullName>
    </submittedName>
</protein>
<name>A0AAD6K1M5_9ROSI</name>
<reference evidence="2 3" key="1">
    <citation type="journal article" date="2023" name="Int. J. Mol. Sci.">
        <title>De Novo Assembly and Annotation of 11 Diverse Shrub Willow (Salix) Genomes Reveals Novel Gene Organization in Sex-Linked Regions.</title>
        <authorList>
            <person name="Hyden B."/>
            <person name="Feng K."/>
            <person name="Yates T.B."/>
            <person name="Jawdy S."/>
            <person name="Cereghino C."/>
            <person name="Smart L.B."/>
            <person name="Muchero W."/>
        </authorList>
    </citation>
    <scope>NUCLEOTIDE SEQUENCE [LARGE SCALE GENOMIC DNA]</scope>
    <source>
        <tissue evidence="2">Shoot tip</tissue>
    </source>
</reference>
<feature type="region of interest" description="Disordered" evidence="1">
    <location>
        <begin position="33"/>
        <end position="80"/>
    </location>
</feature>
<evidence type="ECO:0000313" key="3">
    <source>
        <dbReference type="Proteomes" id="UP001162972"/>
    </source>
</evidence>
<feature type="compositionally biased region" description="Polar residues" evidence="1">
    <location>
        <begin position="135"/>
        <end position="162"/>
    </location>
</feature>
<keyword evidence="3" id="KW-1185">Reference proteome</keyword>
<accession>A0AAD6K1M5</accession>
<evidence type="ECO:0000256" key="1">
    <source>
        <dbReference type="SAM" id="MobiDB-lite"/>
    </source>
</evidence>
<feature type="compositionally biased region" description="Basic and acidic residues" evidence="1">
    <location>
        <begin position="9"/>
        <end position="19"/>
    </location>
</feature>
<dbReference type="AlphaFoldDB" id="A0AAD6K1M5"/>
<proteinExistence type="predicted"/>